<feature type="signal peptide" evidence="2">
    <location>
        <begin position="1"/>
        <end position="22"/>
    </location>
</feature>
<name>A0A806KAN6_9BACT</name>
<reference evidence="3" key="1">
    <citation type="submission" date="2012-03" db="EMBL/GenBank/DDBJ databases">
        <title>Functional metagenomics reveals considerable lignocellulase gene clusters in the gut microbiome of a wood-feeding higher termite.</title>
        <authorList>
            <person name="Liu N."/>
        </authorList>
    </citation>
    <scope>NUCLEOTIDE SEQUENCE</scope>
</reference>
<evidence type="ECO:0000256" key="2">
    <source>
        <dbReference type="SAM" id="SignalP"/>
    </source>
</evidence>
<evidence type="ECO:0000313" key="3">
    <source>
        <dbReference type="EMBL" id="AGS51624.1"/>
    </source>
</evidence>
<dbReference type="EMBL" id="JQ844166">
    <property type="protein sequence ID" value="AGS51624.1"/>
    <property type="molecule type" value="Genomic_DNA"/>
</dbReference>
<feature type="transmembrane region" description="Helical" evidence="1">
    <location>
        <begin position="227"/>
        <end position="245"/>
    </location>
</feature>
<evidence type="ECO:0000256" key="1">
    <source>
        <dbReference type="SAM" id="Phobius"/>
    </source>
</evidence>
<evidence type="ECO:0008006" key="4">
    <source>
        <dbReference type="Google" id="ProtNLM"/>
    </source>
</evidence>
<keyword evidence="1" id="KW-0472">Membrane</keyword>
<keyword evidence="2" id="KW-0732">Signal</keyword>
<sequence>MKRFSFLLVVLMCAGFSMTAYAQSEQDAADEQIRAQEYQEYMESQQNVIDDGVDGVDEQIKAMENANAGRDFAEPLAGRGTIETADEYWEQNGYPDNISFAYKSSDEEGTSVTWWEIGMINADEAAKQEILDLVSPNCRVTFLDCAYSYNQRVAIMNEIYASRGDIILDVRMSRNTESIAVIVAEGYKEEYARKFLDEYGSIILVQDEEMPLEAMVINPISKKSANWLLPTLMIVLCGVATVVFFNRARLVPAFQTNSGNIVTGNAPVSKKQTIDAIKSSAVRPSDDVFASIMEKIEKAKK</sequence>
<feature type="chain" id="PRO_5032324996" description="TPM domain-containing protein" evidence="2">
    <location>
        <begin position="23"/>
        <end position="301"/>
    </location>
</feature>
<accession>A0A806KAN6</accession>
<keyword evidence="1" id="KW-0812">Transmembrane</keyword>
<proteinExistence type="predicted"/>
<protein>
    <recommendedName>
        <fullName evidence="4">TPM domain-containing protein</fullName>
    </recommendedName>
</protein>
<organism evidence="3">
    <name type="scientific">uncultured bacterium contig00017</name>
    <dbReference type="NCBI Taxonomy" id="1181508"/>
    <lineage>
        <taxon>Bacteria</taxon>
        <taxon>environmental samples</taxon>
    </lineage>
</organism>
<dbReference type="AlphaFoldDB" id="A0A806KAN6"/>
<keyword evidence="1" id="KW-1133">Transmembrane helix</keyword>